<dbReference type="RefSeq" id="WP_172059866.1">
    <property type="nucleotide sequence ID" value="NZ_CP149804.1"/>
</dbReference>
<proteinExistence type="predicted"/>
<evidence type="ECO:0000313" key="2">
    <source>
        <dbReference type="Proteomes" id="UP001276229"/>
    </source>
</evidence>
<organism evidence="1 2">
    <name type="scientific">Streptococcus suis</name>
    <dbReference type="NCBI Taxonomy" id="1307"/>
    <lineage>
        <taxon>Bacteria</taxon>
        <taxon>Bacillati</taxon>
        <taxon>Bacillota</taxon>
        <taxon>Bacilli</taxon>
        <taxon>Lactobacillales</taxon>
        <taxon>Streptococcaceae</taxon>
        <taxon>Streptococcus</taxon>
    </lineage>
</organism>
<gene>
    <name evidence="1" type="ORF">Q7V66_03700</name>
</gene>
<comment type="caution">
    <text evidence="1">The sequence shown here is derived from an EMBL/GenBank/DDBJ whole genome shotgun (WGS) entry which is preliminary data.</text>
</comment>
<dbReference type="EMBL" id="JAUTFL010000006">
    <property type="protein sequence ID" value="MDW8645253.1"/>
    <property type="molecule type" value="Genomic_DNA"/>
</dbReference>
<accession>A0AAJ2UI69</accession>
<evidence type="ECO:0000313" key="1">
    <source>
        <dbReference type="EMBL" id="MDW8645253.1"/>
    </source>
</evidence>
<protein>
    <submittedName>
        <fullName evidence="1">Uncharacterized protein</fullName>
    </submittedName>
</protein>
<dbReference type="InterPro" id="IPR010982">
    <property type="entry name" value="Lambda_DNA-bd_dom_sf"/>
</dbReference>
<dbReference type="AlphaFoldDB" id="A0AAJ2UI69"/>
<dbReference type="Gene3D" id="1.10.260.40">
    <property type="entry name" value="lambda repressor-like DNA-binding domains"/>
    <property type="match status" value="1"/>
</dbReference>
<reference evidence="1" key="1">
    <citation type="submission" date="2023-07" db="EMBL/GenBank/DDBJ databases">
        <title>Characterization of virulence traits, antimicrobial resistance genes carried by mobile genetic elements and competence in Streptococcus suis strains isolated in France.</title>
        <authorList>
            <person name="Dechene-Tempier M."/>
            <person name="Marois-Crehan C."/>
            <person name="De Boisseson C."/>
            <person name="Lucas P."/>
            <person name="Bougeard S."/>
            <person name="Libante V."/>
            <person name="Payot S."/>
        </authorList>
    </citation>
    <scope>NUCLEOTIDE SEQUENCE</scope>
    <source>
        <strain evidence="1">1551</strain>
    </source>
</reference>
<dbReference type="Proteomes" id="UP001276229">
    <property type="component" value="Unassembled WGS sequence"/>
</dbReference>
<name>A0AAJ2UI69_STRSU</name>
<sequence>MNFTNYLYKQIGSRIKQLRKSHKFSTKKDFLQKLDEEYSIKQKLNGEQIISSSAFSNLENGNTKTSKYLMSIETYRILKQYFDLETEDFIFGTEQEQLDVIKFFLLLLLTNRFPANIGKPFNPFSVDLTTDIFFSSEDNQKLFEESFQPLKDLNRNAGKLLSQLIASDSNLQENYFSILFRRYKTNYDTFRANIELLMYQNFPFSLELFDWKNSRSDYHMFTTAFNHFVDTHRYIFLEFFKNHIIQIAIQSEVNDKNPLRAINNDYLVNLFSGEAFYQLLNTFDKTLPYGELTNRLNQSEVNNRERDCLTSHYYTERQYLEDQNKLEAFYKEHKDESIIESQLLSLNIFKYLAGIDTLLLEELNESF</sequence>
<dbReference type="GO" id="GO:0003677">
    <property type="term" value="F:DNA binding"/>
    <property type="evidence" value="ECO:0007669"/>
    <property type="project" value="InterPro"/>
</dbReference>